<evidence type="ECO:0000256" key="4">
    <source>
        <dbReference type="ARBA" id="ARBA00023239"/>
    </source>
</evidence>
<keyword evidence="4" id="KW-0456">Lyase</keyword>
<dbReference type="OrthoDB" id="277398at2759"/>
<comment type="catalytic activity">
    <reaction evidence="1">
        <text>(4aS,6R)-4a-hydroxy-L-erythro-5,6,7,8-tetrahydrobiopterin = (6R)-L-erythro-6,7-dihydrobiopterin + H2O</text>
        <dbReference type="Rhea" id="RHEA:11920"/>
        <dbReference type="ChEBI" id="CHEBI:15377"/>
        <dbReference type="ChEBI" id="CHEBI:15642"/>
        <dbReference type="ChEBI" id="CHEBI:43120"/>
        <dbReference type="EC" id="4.2.1.96"/>
    </reaction>
</comment>
<dbReference type="InterPro" id="IPR001533">
    <property type="entry name" value="Pterin_deHydtase"/>
</dbReference>
<protein>
    <recommendedName>
        <fullName evidence="3">4a-hydroxytetrahydrobiopterin dehydratase</fullName>
        <ecNumber evidence="3">4.2.1.96</ecNumber>
    </recommendedName>
    <alternativeName>
        <fullName evidence="5">4-alpha-hydroxy-tetrahydropterin dehydratase</fullName>
    </alternativeName>
</protein>
<dbReference type="AlphaFoldDB" id="A0A8T0DB72"/>
<organism evidence="6 7">
    <name type="scientific">Paragonimus westermani</name>
    <dbReference type="NCBI Taxonomy" id="34504"/>
    <lineage>
        <taxon>Eukaryota</taxon>
        <taxon>Metazoa</taxon>
        <taxon>Spiralia</taxon>
        <taxon>Lophotrochozoa</taxon>
        <taxon>Platyhelminthes</taxon>
        <taxon>Trematoda</taxon>
        <taxon>Digenea</taxon>
        <taxon>Plagiorchiida</taxon>
        <taxon>Troglotremata</taxon>
        <taxon>Troglotrematidae</taxon>
        <taxon>Paragonimus</taxon>
    </lineage>
</organism>
<accession>A0A8T0DB72</accession>
<name>A0A8T0DB72_9TREM</name>
<dbReference type="GO" id="GO:0008124">
    <property type="term" value="F:4-alpha-hydroxytetrahydrobiopterin dehydratase activity"/>
    <property type="evidence" value="ECO:0007669"/>
    <property type="project" value="UniProtKB-EC"/>
</dbReference>
<comment type="caution">
    <text evidence="6">The sequence shown here is derived from an EMBL/GenBank/DDBJ whole genome shotgun (WGS) entry which is preliminary data.</text>
</comment>
<proteinExistence type="inferred from homology"/>
<dbReference type="PANTHER" id="PTHR12599">
    <property type="entry name" value="PTERIN-4-ALPHA-CARBINOLAMINE DEHYDRATASE"/>
    <property type="match status" value="1"/>
</dbReference>
<dbReference type="SUPFAM" id="SSF55248">
    <property type="entry name" value="PCD-like"/>
    <property type="match status" value="1"/>
</dbReference>
<evidence type="ECO:0000313" key="7">
    <source>
        <dbReference type="Proteomes" id="UP000699462"/>
    </source>
</evidence>
<evidence type="ECO:0000256" key="5">
    <source>
        <dbReference type="ARBA" id="ARBA00030497"/>
    </source>
</evidence>
<dbReference type="Gene3D" id="3.30.1360.20">
    <property type="entry name" value="Transcriptional coactivator/pterin dehydratase"/>
    <property type="match status" value="1"/>
</dbReference>
<sequence length="163" mass="18665">MLPEILKPLKTTYPNSKPALTITVMAPLTRWLLVPIECGFFGRCAVCFSGKVKMMPLSMSEREATVEPLLREHFWEKYREHPSGDAIKRSFIFKNFDVAFEFMQKVATKAKLMNHHPEWSNVYNKVDIVLTTHDAGGLSKKDVEMAQFINEAALQHGVKRPNK</sequence>
<gene>
    <name evidence="6" type="ORF">P879_05707</name>
</gene>
<dbReference type="InterPro" id="IPR036428">
    <property type="entry name" value="PCD_sf"/>
</dbReference>
<dbReference type="CDD" id="cd00914">
    <property type="entry name" value="PCD_DCoH_subfamily_b"/>
    <property type="match status" value="1"/>
</dbReference>
<evidence type="ECO:0000256" key="1">
    <source>
        <dbReference type="ARBA" id="ARBA00001554"/>
    </source>
</evidence>
<evidence type="ECO:0000313" key="6">
    <source>
        <dbReference type="EMBL" id="KAF8565093.1"/>
    </source>
</evidence>
<dbReference type="Proteomes" id="UP000699462">
    <property type="component" value="Unassembled WGS sequence"/>
</dbReference>
<comment type="similarity">
    <text evidence="2">Belongs to the pterin-4-alpha-carbinolamine dehydratase family.</text>
</comment>
<evidence type="ECO:0000256" key="2">
    <source>
        <dbReference type="ARBA" id="ARBA00006472"/>
    </source>
</evidence>
<reference evidence="6 7" key="1">
    <citation type="submission" date="2019-07" db="EMBL/GenBank/DDBJ databases">
        <title>Annotation for the trematode Paragonimus westermani.</title>
        <authorList>
            <person name="Choi Y.-J."/>
        </authorList>
    </citation>
    <scope>NUCLEOTIDE SEQUENCE [LARGE SCALE GENOMIC DNA]</scope>
    <source>
        <strain evidence="6">180907_Pwestermani</strain>
    </source>
</reference>
<dbReference type="HAMAP" id="MF_00434">
    <property type="entry name" value="Pterin_4_alpha"/>
    <property type="match status" value="1"/>
</dbReference>
<dbReference type="EMBL" id="JTDF01007322">
    <property type="protein sequence ID" value="KAF8565093.1"/>
    <property type="molecule type" value="Genomic_DNA"/>
</dbReference>
<dbReference type="PANTHER" id="PTHR12599:SF0">
    <property type="entry name" value="PTERIN-4-ALPHA-CARBINOLAMINE DEHYDRATASE"/>
    <property type="match status" value="1"/>
</dbReference>
<dbReference type="EC" id="4.2.1.96" evidence="3"/>
<dbReference type="GO" id="GO:0006729">
    <property type="term" value="P:tetrahydrobiopterin biosynthetic process"/>
    <property type="evidence" value="ECO:0007669"/>
    <property type="project" value="InterPro"/>
</dbReference>
<evidence type="ECO:0000256" key="3">
    <source>
        <dbReference type="ARBA" id="ARBA00013252"/>
    </source>
</evidence>
<dbReference type="Pfam" id="PF01329">
    <property type="entry name" value="Pterin_4a"/>
    <property type="match status" value="1"/>
</dbReference>
<keyword evidence="7" id="KW-1185">Reference proteome</keyword>